<feature type="domain" description="Allene oxide cyclase barrel-like" evidence="2">
    <location>
        <begin position="55"/>
        <end position="162"/>
    </location>
</feature>
<dbReference type="Gene3D" id="2.40.480.10">
    <property type="entry name" value="Allene oxide cyclase-like"/>
    <property type="match status" value="1"/>
</dbReference>
<proteinExistence type="predicted"/>
<evidence type="ECO:0000313" key="3">
    <source>
        <dbReference type="EMBL" id="AEM84440.1"/>
    </source>
</evidence>
<dbReference type="GO" id="GO:0017000">
    <property type="term" value="P:antibiotic biosynthetic process"/>
    <property type="evidence" value="ECO:0007669"/>
    <property type="project" value="InterPro"/>
</dbReference>
<keyword evidence="4" id="KW-1185">Reference proteome</keyword>
<sequence>MSHVKRSALSAAAGLAAALCCAPLAVAAAPAAGATGPLPPRHGEEVFLLTVRPTQTHSVDVAPPGNSQGDQLIVSGDLLRSNVTVGRFDEACTVTRTGPMDSSDLQCQITLSLSEGQLTVQGVFAITGAGPGDITLAITGGTGRYRTAHGFIHAVNTSDTETQLTVHLIRGAGPVVA</sequence>
<dbReference type="AlphaFoldDB" id="G2P548"/>
<organism evidence="3 4">
    <name type="scientific">Streptomyces violaceusniger (strain Tu 4113)</name>
    <dbReference type="NCBI Taxonomy" id="653045"/>
    <lineage>
        <taxon>Bacteria</taxon>
        <taxon>Bacillati</taxon>
        <taxon>Actinomycetota</taxon>
        <taxon>Actinomycetes</taxon>
        <taxon>Kitasatosporales</taxon>
        <taxon>Streptomycetaceae</taxon>
        <taxon>Streptomyces</taxon>
        <taxon>Streptomyces violaceusniger group</taxon>
    </lineage>
</organism>
<dbReference type="GO" id="GO:0016853">
    <property type="term" value="F:isomerase activity"/>
    <property type="evidence" value="ECO:0007669"/>
    <property type="project" value="InterPro"/>
</dbReference>
<keyword evidence="1" id="KW-0732">Signal</keyword>
<dbReference type="InterPro" id="IPR041013">
    <property type="entry name" value="AOC-like"/>
</dbReference>
<dbReference type="PROSITE" id="PS51318">
    <property type="entry name" value="TAT"/>
    <property type="match status" value="1"/>
</dbReference>
<dbReference type="InterPro" id="IPR006311">
    <property type="entry name" value="TAT_signal"/>
</dbReference>
<gene>
    <name evidence="3" type="ORF">Strvi_4886</name>
</gene>
<dbReference type="RefSeq" id="WP_014057927.1">
    <property type="nucleotide sequence ID" value="NC_015957.1"/>
</dbReference>
<dbReference type="HOGENOM" id="CLU_1609806_0_0_11"/>
<accession>G2P548</accession>
<dbReference type="EMBL" id="CP002994">
    <property type="protein sequence ID" value="AEM84440.1"/>
    <property type="molecule type" value="Genomic_DNA"/>
</dbReference>
<evidence type="ECO:0000313" key="4">
    <source>
        <dbReference type="Proteomes" id="UP000008703"/>
    </source>
</evidence>
<dbReference type="KEGG" id="svl:Strvi_4886"/>
<protein>
    <submittedName>
        <fullName evidence="3">Lipoprotein</fullName>
    </submittedName>
</protein>
<feature type="chain" id="PRO_5038849551" evidence="1">
    <location>
        <begin position="28"/>
        <end position="177"/>
    </location>
</feature>
<dbReference type="Proteomes" id="UP000008703">
    <property type="component" value="Chromosome"/>
</dbReference>
<dbReference type="Pfam" id="PF18678">
    <property type="entry name" value="AOC_like"/>
    <property type="match status" value="1"/>
</dbReference>
<reference evidence="3" key="1">
    <citation type="submission" date="2011-08" db="EMBL/GenBank/DDBJ databases">
        <title>Complete sequence of chromosome of Streptomyces violaceusniger Tu 4113.</title>
        <authorList>
            <consortium name="US DOE Joint Genome Institute"/>
            <person name="Lucas S."/>
            <person name="Han J."/>
            <person name="Lapidus A."/>
            <person name="Cheng J.-F."/>
            <person name="Goodwin L."/>
            <person name="Pitluck S."/>
            <person name="Peters L."/>
            <person name="Ivanova N."/>
            <person name="Daligault H."/>
            <person name="Detter J.C."/>
            <person name="Han C."/>
            <person name="Tapia R."/>
            <person name="Land M."/>
            <person name="Hauser L."/>
            <person name="Kyrpides N."/>
            <person name="Ivanova N."/>
            <person name="Pagani I."/>
            <person name="Hagen A."/>
            <person name="Katz L."/>
            <person name="Fiedler H.-P."/>
            <person name="Keasling J."/>
            <person name="Fortman J."/>
            <person name="Woyke T."/>
        </authorList>
    </citation>
    <scope>NUCLEOTIDE SEQUENCE [LARGE SCALE GENOMIC DNA]</scope>
    <source>
        <strain evidence="3">Tu 4113</strain>
    </source>
</reference>
<name>G2P548_STRV4</name>
<evidence type="ECO:0000256" key="1">
    <source>
        <dbReference type="SAM" id="SignalP"/>
    </source>
</evidence>
<keyword evidence="3" id="KW-0449">Lipoprotein</keyword>
<dbReference type="InterPro" id="IPR044859">
    <property type="entry name" value="Allene_oxi_cyc_Dirigent"/>
</dbReference>
<evidence type="ECO:0000259" key="2">
    <source>
        <dbReference type="Pfam" id="PF18678"/>
    </source>
</evidence>
<dbReference type="eggNOG" id="ENOG5031PZ6">
    <property type="taxonomic scope" value="Bacteria"/>
</dbReference>
<feature type="signal peptide" evidence="1">
    <location>
        <begin position="1"/>
        <end position="27"/>
    </location>
</feature>